<comment type="caution">
    <text evidence="2">The sequence shown here is derived from an EMBL/GenBank/DDBJ whole genome shotgun (WGS) entry which is preliminary data.</text>
</comment>
<keyword evidence="1" id="KW-0732">Signal</keyword>
<proteinExistence type="predicted"/>
<evidence type="ECO:0008006" key="4">
    <source>
        <dbReference type="Google" id="ProtNLM"/>
    </source>
</evidence>
<evidence type="ECO:0000313" key="3">
    <source>
        <dbReference type="Proteomes" id="UP000033140"/>
    </source>
</evidence>
<dbReference type="Proteomes" id="UP000033140">
    <property type="component" value="Unassembled WGS sequence"/>
</dbReference>
<organism evidence="2 3">
    <name type="scientific">Saitoella complicata (strain BCRC 22490 / CBS 7301 / JCM 7358 / NBRC 10748 / NRRL Y-17804)</name>
    <dbReference type="NCBI Taxonomy" id="698492"/>
    <lineage>
        <taxon>Eukaryota</taxon>
        <taxon>Fungi</taxon>
        <taxon>Dikarya</taxon>
        <taxon>Ascomycota</taxon>
        <taxon>Taphrinomycotina</taxon>
        <taxon>Taphrinomycotina incertae sedis</taxon>
        <taxon>Saitoella</taxon>
    </lineage>
</organism>
<accession>A0A0E9NEQ8</accession>
<sequence length="95" mass="10462">MISILILYFGAFGRLLLVGCSSGYRVCVCVCVSWRRRLLVQEWEERGKRGVGVVRGCGIPIAFDDDGRACVDLGYENICPSFCLSIVYRSSSGTS</sequence>
<reference evidence="2 3" key="3">
    <citation type="journal article" date="2015" name="Genome Announc.">
        <title>Draft Genome Sequence of the Archiascomycetous Yeast Saitoella complicata.</title>
        <authorList>
            <person name="Yamauchi K."/>
            <person name="Kondo S."/>
            <person name="Hamamoto M."/>
            <person name="Takahashi Y."/>
            <person name="Ogura Y."/>
            <person name="Hayashi T."/>
            <person name="Nishida H."/>
        </authorList>
    </citation>
    <scope>NUCLEOTIDE SEQUENCE [LARGE SCALE GENOMIC DNA]</scope>
    <source>
        <strain evidence="2 3">NRRL Y-17804</strain>
    </source>
</reference>
<protein>
    <recommendedName>
        <fullName evidence="4">Secreted protein</fullName>
    </recommendedName>
</protein>
<keyword evidence="3" id="KW-1185">Reference proteome</keyword>
<feature type="signal peptide" evidence="1">
    <location>
        <begin position="1"/>
        <end position="23"/>
    </location>
</feature>
<reference evidence="2 3" key="1">
    <citation type="journal article" date="2011" name="J. Gen. Appl. Microbiol.">
        <title>Draft genome sequencing of the enigmatic yeast Saitoella complicata.</title>
        <authorList>
            <person name="Nishida H."/>
            <person name="Hamamoto M."/>
            <person name="Sugiyama J."/>
        </authorList>
    </citation>
    <scope>NUCLEOTIDE SEQUENCE [LARGE SCALE GENOMIC DNA]</scope>
    <source>
        <strain evidence="2 3">NRRL Y-17804</strain>
    </source>
</reference>
<name>A0A0E9NEQ8_SAICN</name>
<evidence type="ECO:0000313" key="2">
    <source>
        <dbReference type="EMBL" id="GAO47870.1"/>
    </source>
</evidence>
<evidence type="ECO:0000256" key="1">
    <source>
        <dbReference type="SAM" id="SignalP"/>
    </source>
</evidence>
<gene>
    <name evidence="2" type="ORF">G7K_2066-t1</name>
</gene>
<dbReference type="AlphaFoldDB" id="A0A0E9NEQ8"/>
<reference evidence="2 3" key="2">
    <citation type="journal article" date="2014" name="J. Gen. Appl. Microbiol.">
        <title>The early diverging ascomycetous budding yeast Saitoella complicata has three histone deacetylases belonging to the Clr6, Hos2, and Rpd3 lineages.</title>
        <authorList>
            <person name="Nishida H."/>
            <person name="Matsumoto T."/>
            <person name="Kondo S."/>
            <person name="Hamamoto M."/>
            <person name="Yoshikawa H."/>
        </authorList>
    </citation>
    <scope>NUCLEOTIDE SEQUENCE [LARGE SCALE GENOMIC DNA]</scope>
    <source>
        <strain evidence="2 3">NRRL Y-17804</strain>
    </source>
</reference>
<feature type="chain" id="PRO_5002430322" description="Secreted protein" evidence="1">
    <location>
        <begin position="24"/>
        <end position="95"/>
    </location>
</feature>
<dbReference type="EMBL" id="BACD03000011">
    <property type="protein sequence ID" value="GAO47870.1"/>
    <property type="molecule type" value="Genomic_DNA"/>
</dbReference>